<dbReference type="OrthoDB" id="10006023at2759"/>
<comment type="caution">
    <text evidence="10">The sequence shown here is derived from an EMBL/GenBank/DDBJ whole genome shotgun (WGS) entry which is preliminary data.</text>
</comment>
<dbReference type="AlphaFoldDB" id="A0A9N8YT70"/>
<dbReference type="EMBL" id="CAJVPS010000043">
    <property type="protein sequence ID" value="CAG8444961.1"/>
    <property type="molecule type" value="Genomic_DNA"/>
</dbReference>
<feature type="repeat" description="TPR" evidence="8">
    <location>
        <begin position="617"/>
        <end position="650"/>
    </location>
</feature>
<dbReference type="Proteomes" id="UP000789508">
    <property type="component" value="Unassembled WGS sequence"/>
</dbReference>
<dbReference type="PANTHER" id="PTHR10130:SF0">
    <property type="entry name" value="GH08708P"/>
    <property type="match status" value="1"/>
</dbReference>
<keyword evidence="5" id="KW-0677">Repeat</keyword>
<reference evidence="10" key="1">
    <citation type="submission" date="2021-06" db="EMBL/GenBank/DDBJ databases">
        <authorList>
            <person name="Kallberg Y."/>
            <person name="Tangrot J."/>
            <person name="Rosling A."/>
        </authorList>
    </citation>
    <scope>NUCLEOTIDE SEQUENCE</scope>
    <source>
        <strain evidence="10">FL130A</strain>
    </source>
</reference>
<feature type="repeat" description="TPR" evidence="8">
    <location>
        <begin position="651"/>
        <end position="684"/>
    </location>
</feature>
<dbReference type="PROSITE" id="PS50005">
    <property type="entry name" value="TPR"/>
    <property type="match status" value="3"/>
</dbReference>
<keyword evidence="4" id="KW-0963">Cytoplasm</keyword>
<dbReference type="Gene3D" id="1.25.40.10">
    <property type="entry name" value="Tetratricopeptide repeat domain"/>
    <property type="match status" value="1"/>
</dbReference>
<dbReference type="GO" id="GO:0005829">
    <property type="term" value="C:cytosol"/>
    <property type="evidence" value="ECO:0007669"/>
    <property type="project" value="TreeGrafter"/>
</dbReference>
<dbReference type="InterPro" id="IPR019734">
    <property type="entry name" value="TPR_rpt"/>
</dbReference>
<name>A0A9N8YT70_9GLOM</name>
<dbReference type="GO" id="GO:0005778">
    <property type="term" value="C:peroxisomal membrane"/>
    <property type="evidence" value="ECO:0007669"/>
    <property type="project" value="TreeGrafter"/>
</dbReference>
<keyword evidence="7" id="KW-0576">Peroxisome</keyword>
<dbReference type="GO" id="GO:0016560">
    <property type="term" value="P:protein import into peroxisome matrix, docking"/>
    <property type="evidence" value="ECO:0007669"/>
    <property type="project" value="TreeGrafter"/>
</dbReference>
<feature type="repeat" description="TPR" evidence="8">
    <location>
        <begin position="511"/>
        <end position="544"/>
    </location>
</feature>
<sequence>MSFLHLISGGAECNPVNPTTGLVRHLTHDQSLQKDRFLQDSSSEGSSRGVFRTRRKIPLEENQIPDQFFDNKTQIDEVFHFDQMGKELNAIQHGVTTINTSDWTNEFLKQANTSQPPNSYSHEQEYFEKVYSQNAIAPTPVNWAQEFSQITRQSQLSNENQELLPEEEAAFEKAFDEAKKGLDERSEFIIDEGTSWATEFEKEQEANDSKIKLAITAGKLVETVEGETNPKFKNSVFLNFMKKLRDQELSIEGNKVVEQKTAATIPKNGWISEFEAQQNQHQNLSWANEFEFQMTNNNAFKEPSKASTDLEVKLRKERERFDEEFERKWNQNSARQQALKTKGLIDYAPEFQQSEQNSSDDLEINNYNEELERQWNEYAIRENFLPISKLIKFRAEAEKLEAEERKSDATKNMIDSSNLAEDSYEYDNNATEITQESGDINWDELQSDWDRYIPHHAGYQDSDENKNYKFQPNNPYLSTPDHILKQSVQHGNLKESILALEATVRLDPLNADAWHLLGIRQQENELDEHAIAALRKAVSLNPKLSDGWMALAVSYTNRNIRPEIYNALESWLRNHDKYAQIYERECAKGSGSGSNHHKLITDSFLQAASSNPQYIDAEVQIGLGILFHVSEEYDKTIDCFLAALSVRPNDYLLWNRLGATYTISRQPEKSMKAYFNALEIKPTFIRARYNLAVSCLNLGQIHEAAEHLLASLALQDLDIDLEYDEVVGVGSAGGPLLIPTVMSSDIWHTLKMCCAAMNRQDLVEKCDQRDLKAFRQHFDFYF</sequence>
<evidence type="ECO:0000256" key="8">
    <source>
        <dbReference type="PROSITE-ProRule" id="PRU00339"/>
    </source>
</evidence>
<dbReference type="PANTHER" id="PTHR10130">
    <property type="entry name" value="PEROXISOMAL TARGETING SIGNAL 1 RECEPTOR PEX5"/>
    <property type="match status" value="1"/>
</dbReference>
<evidence type="ECO:0000256" key="2">
    <source>
        <dbReference type="ARBA" id="ARBA00004496"/>
    </source>
</evidence>
<evidence type="ECO:0000256" key="5">
    <source>
        <dbReference type="ARBA" id="ARBA00022737"/>
    </source>
</evidence>
<evidence type="ECO:0000256" key="6">
    <source>
        <dbReference type="ARBA" id="ARBA00022803"/>
    </source>
</evidence>
<dbReference type="InterPro" id="IPR024111">
    <property type="entry name" value="PEX5/PEX5L"/>
</dbReference>
<accession>A0A9N8YT70</accession>
<dbReference type="InterPro" id="IPR011990">
    <property type="entry name" value="TPR-like_helical_dom_sf"/>
</dbReference>
<dbReference type="SMART" id="SM00028">
    <property type="entry name" value="TPR"/>
    <property type="match status" value="4"/>
</dbReference>
<feature type="region of interest" description="Disordered" evidence="9">
    <location>
        <begin position="34"/>
        <end position="53"/>
    </location>
</feature>
<evidence type="ECO:0000256" key="9">
    <source>
        <dbReference type="SAM" id="MobiDB-lite"/>
    </source>
</evidence>
<organism evidence="10 11">
    <name type="scientific">Ambispora leptoticha</name>
    <dbReference type="NCBI Taxonomy" id="144679"/>
    <lineage>
        <taxon>Eukaryota</taxon>
        <taxon>Fungi</taxon>
        <taxon>Fungi incertae sedis</taxon>
        <taxon>Mucoromycota</taxon>
        <taxon>Glomeromycotina</taxon>
        <taxon>Glomeromycetes</taxon>
        <taxon>Archaeosporales</taxon>
        <taxon>Ambisporaceae</taxon>
        <taxon>Ambispora</taxon>
    </lineage>
</organism>
<comment type="similarity">
    <text evidence="3">Belongs to the peroxisomal targeting signal receptor family.</text>
</comment>
<dbReference type="GO" id="GO:0005052">
    <property type="term" value="F:peroxisome matrix targeting signal-1 binding"/>
    <property type="evidence" value="ECO:0007669"/>
    <property type="project" value="TreeGrafter"/>
</dbReference>
<comment type="subcellular location">
    <subcellularLocation>
        <location evidence="2">Cytoplasm</location>
    </subcellularLocation>
    <subcellularLocation>
        <location evidence="1">Peroxisome</location>
    </subcellularLocation>
</comment>
<evidence type="ECO:0000313" key="10">
    <source>
        <dbReference type="EMBL" id="CAG8444961.1"/>
    </source>
</evidence>
<evidence type="ECO:0000256" key="4">
    <source>
        <dbReference type="ARBA" id="ARBA00022490"/>
    </source>
</evidence>
<evidence type="ECO:0000256" key="7">
    <source>
        <dbReference type="ARBA" id="ARBA00023140"/>
    </source>
</evidence>
<gene>
    <name evidence="10" type="ORF">ALEPTO_LOCUS609</name>
</gene>
<protein>
    <submittedName>
        <fullName evidence="10">8511_t:CDS:1</fullName>
    </submittedName>
</protein>
<keyword evidence="6 8" id="KW-0802">TPR repeat</keyword>
<keyword evidence="11" id="KW-1185">Reference proteome</keyword>
<evidence type="ECO:0000313" key="11">
    <source>
        <dbReference type="Proteomes" id="UP000789508"/>
    </source>
</evidence>
<evidence type="ECO:0000256" key="3">
    <source>
        <dbReference type="ARBA" id="ARBA00005348"/>
    </source>
</evidence>
<dbReference type="SUPFAM" id="SSF48452">
    <property type="entry name" value="TPR-like"/>
    <property type="match status" value="1"/>
</dbReference>
<evidence type="ECO:0000256" key="1">
    <source>
        <dbReference type="ARBA" id="ARBA00004275"/>
    </source>
</evidence>
<proteinExistence type="inferred from homology"/>